<dbReference type="AlphaFoldDB" id="A0A238UAP3"/>
<feature type="transmembrane region" description="Helical" evidence="1">
    <location>
        <begin position="101"/>
        <end position="119"/>
    </location>
</feature>
<dbReference type="OrthoDB" id="1453863at2"/>
<accession>A0A238UAP3</accession>
<protein>
    <recommendedName>
        <fullName evidence="5">DUF3592 domain-containing protein</fullName>
    </recommendedName>
</protein>
<keyword evidence="1" id="KW-1133">Transmembrane helix</keyword>
<reference evidence="3 4" key="1">
    <citation type="submission" date="2017-07" db="EMBL/GenBank/DDBJ databases">
        <authorList>
            <person name="Sun Z.S."/>
            <person name="Albrecht U."/>
            <person name="Echele G."/>
            <person name="Lee C.C."/>
        </authorList>
    </citation>
    <scope>NUCLEOTIDE SEQUENCE [LARGE SCALE GENOMIC DNA]</scope>
    <source>
        <strain evidence="4">type strain: KCTC 22618</strain>
    </source>
</reference>
<evidence type="ECO:0000313" key="4">
    <source>
        <dbReference type="Proteomes" id="UP000215214"/>
    </source>
</evidence>
<evidence type="ECO:0008006" key="5">
    <source>
        <dbReference type="Google" id="ProtNLM"/>
    </source>
</evidence>
<keyword evidence="2" id="KW-0732">Signal</keyword>
<keyword evidence="1" id="KW-0812">Transmembrane</keyword>
<dbReference type="EMBL" id="LT899436">
    <property type="protein sequence ID" value="SNR16267.1"/>
    <property type="molecule type" value="Genomic_DNA"/>
</dbReference>
<feature type="signal peptide" evidence="2">
    <location>
        <begin position="1"/>
        <end position="18"/>
    </location>
</feature>
<proteinExistence type="predicted"/>
<name>A0A238UAP3_9FLAO</name>
<dbReference type="RefSeq" id="WP_095072688.1">
    <property type="nucleotide sequence ID" value="NZ_LT899436.1"/>
</dbReference>
<evidence type="ECO:0000256" key="2">
    <source>
        <dbReference type="SAM" id="SignalP"/>
    </source>
</evidence>
<dbReference type="KEGG" id="tje:TJEJU_2584"/>
<gene>
    <name evidence="3" type="ORF">TJEJU_2584</name>
</gene>
<sequence>MKSIIYLFFLLMLTNVYTQDNVTWVKTNGVIKELEKKRRGKTFATVSFTTKDGKEASAYIQLLGLPIIGSFKSVGDSIEVYYDKTNPAIAKSESGKFLSQYGIIILIALGVFFSVKRYLNVVKLHKTA</sequence>
<feature type="chain" id="PRO_5013122293" description="DUF3592 domain-containing protein" evidence="2">
    <location>
        <begin position="19"/>
        <end position="128"/>
    </location>
</feature>
<organism evidence="3 4">
    <name type="scientific">Tenacibaculum jejuense</name>
    <dbReference type="NCBI Taxonomy" id="584609"/>
    <lineage>
        <taxon>Bacteria</taxon>
        <taxon>Pseudomonadati</taxon>
        <taxon>Bacteroidota</taxon>
        <taxon>Flavobacteriia</taxon>
        <taxon>Flavobacteriales</taxon>
        <taxon>Flavobacteriaceae</taxon>
        <taxon>Tenacibaculum</taxon>
    </lineage>
</organism>
<keyword evidence="4" id="KW-1185">Reference proteome</keyword>
<evidence type="ECO:0000256" key="1">
    <source>
        <dbReference type="SAM" id="Phobius"/>
    </source>
</evidence>
<keyword evidence="1" id="KW-0472">Membrane</keyword>
<dbReference type="Proteomes" id="UP000215214">
    <property type="component" value="Chromosome TJEJU"/>
</dbReference>
<evidence type="ECO:0000313" key="3">
    <source>
        <dbReference type="EMBL" id="SNR16267.1"/>
    </source>
</evidence>